<sequence>MSEFCLKTIGAPSLEELRNSAAFPRREDFMKGPIAVIECIEEIPCNPCETSCEKGAIIVGSPITNLPRIDFEKCIGCGFCVAACPGLAIYIKDYTYSEQEARISFPYEYFPFPQKGDIVQLVGRKGEKVCSGTVVGIQNGKKNDRTAIVSVIYPKIFFDEVISMERIKNKS</sequence>
<dbReference type="InterPro" id="IPR017896">
    <property type="entry name" value="4Fe4S_Fe-S-bd"/>
</dbReference>
<evidence type="ECO:0000256" key="3">
    <source>
        <dbReference type="ARBA" id="ARBA00023014"/>
    </source>
</evidence>
<evidence type="ECO:0000256" key="2">
    <source>
        <dbReference type="ARBA" id="ARBA00023004"/>
    </source>
</evidence>
<keyword evidence="2" id="KW-0408">Iron</keyword>
<dbReference type="RefSeq" id="WP_184311576.1">
    <property type="nucleotide sequence ID" value="NZ_JACHEN010000020.1"/>
</dbReference>
<dbReference type="EMBL" id="JACHEN010000020">
    <property type="protein sequence ID" value="MBB6217057.1"/>
    <property type="molecule type" value="Genomic_DNA"/>
</dbReference>
<dbReference type="Gene3D" id="3.30.70.20">
    <property type="match status" value="1"/>
</dbReference>
<dbReference type="InterPro" id="IPR017900">
    <property type="entry name" value="4Fe4S_Fe_S_CS"/>
</dbReference>
<gene>
    <name evidence="5" type="ORF">HNQ80_003163</name>
</gene>
<name>A0A841KUJ2_9FIRM</name>
<proteinExistence type="predicted"/>
<dbReference type="PROSITE" id="PS00198">
    <property type="entry name" value="4FE4S_FER_1"/>
    <property type="match status" value="1"/>
</dbReference>
<dbReference type="Pfam" id="PF00037">
    <property type="entry name" value="Fer4"/>
    <property type="match status" value="1"/>
</dbReference>
<evidence type="ECO:0000256" key="1">
    <source>
        <dbReference type="ARBA" id="ARBA00022723"/>
    </source>
</evidence>
<dbReference type="Proteomes" id="UP000579281">
    <property type="component" value="Unassembled WGS sequence"/>
</dbReference>
<dbReference type="PROSITE" id="PS51379">
    <property type="entry name" value="4FE4S_FER_2"/>
    <property type="match status" value="1"/>
</dbReference>
<dbReference type="GO" id="GO:0046872">
    <property type="term" value="F:metal ion binding"/>
    <property type="evidence" value="ECO:0007669"/>
    <property type="project" value="UniProtKB-KW"/>
</dbReference>
<dbReference type="SUPFAM" id="SSF54862">
    <property type="entry name" value="4Fe-4S ferredoxins"/>
    <property type="match status" value="1"/>
</dbReference>
<dbReference type="GO" id="GO:0051536">
    <property type="term" value="F:iron-sulfur cluster binding"/>
    <property type="evidence" value="ECO:0007669"/>
    <property type="project" value="UniProtKB-KW"/>
</dbReference>
<dbReference type="AlphaFoldDB" id="A0A841KUJ2"/>
<feature type="domain" description="4Fe-4S ferredoxin-type" evidence="4">
    <location>
        <begin position="65"/>
        <end position="94"/>
    </location>
</feature>
<evidence type="ECO:0000313" key="6">
    <source>
        <dbReference type="Proteomes" id="UP000579281"/>
    </source>
</evidence>
<reference evidence="5 6" key="1">
    <citation type="submission" date="2020-08" db="EMBL/GenBank/DDBJ databases">
        <title>Genomic Encyclopedia of Type Strains, Phase IV (KMG-IV): sequencing the most valuable type-strain genomes for metagenomic binning, comparative biology and taxonomic classification.</title>
        <authorList>
            <person name="Goeker M."/>
        </authorList>
    </citation>
    <scope>NUCLEOTIDE SEQUENCE [LARGE SCALE GENOMIC DNA]</scope>
    <source>
        <strain evidence="5 6">DSM 103526</strain>
    </source>
</reference>
<keyword evidence="6" id="KW-1185">Reference proteome</keyword>
<organism evidence="5 6">
    <name type="scientific">Anaerosolibacter carboniphilus</name>
    <dbReference type="NCBI Taxonomy" id="1417629"/>
    <lineage>
        <taxon>Bacteria</taxon>
        <taxon>Bacillati</taxon>
        <taxon>Bacillota</taxon>
        <taxon>Clostridia</taxon>
        <taxon>Peptostreptococcales</taxon>
        <taxon>Thermotaleaceae</taxon>
        <taxon>Anaerosolibacter</taxon>
    </lineage>
</organism>
<accession>A0A841KUJ2</accession>
<keyword evidence="1" id="KW-0479">Metal-binding</keyword>
<comment type="caution">
    <text evidence="5">The sequence shown here is derived from an EMBL/GenBank/DDBJ whole genome shotgun (WGS) entry which is preliminary data.</text>
</comment>
<keyword evidence="3" id="KW-0411">Iron-sulfur</keyword>
<evidence type="ECO:0000313" key="5">
    <source>
        <dbReference type="EMBL" id="MBB6217057.1"/>
    </source>
</evidence>
<protein>
    <submittedName>
        <fullName evidence="5">Ferredoxin</fullName>
    </submittedName>
</protein>
<evidence type="ECO:0000259" key="4">
    <source>
        <dbReference type="PROSITE" id="PS51379"/>
    </source>
</evidence>